<dbReference type="RefSeq" id="XP_030380327.1">
    <property type="nucleotide sequence ID" value="XM_030524467.1"/>
</dbReference>
<keyword evidence="2" id="KW-1185">Reference proteome</keyword>
<dbReference type="Proteomes" id="UP000504634">
    <property type="component" value="Unplaced"/>
</dbReference>
<organism evidence="2 3">
    <name type="scientific">Drosophila lebanonensis</name>
    <name type="common">Fruit fly</name>
    <name type="synonym">Scaptodrosophila lebanonensis</name>
    <dbReference type="NCBI Taxonomy" id="7225"/>
    <lineage>
        <taxon>Eukaryota</taxon>
        <taxon>Metazoa</taxon>
        <taxon>Ecdysozoa</taxon>
        <taxon>Arthropoda</taxon>
        <taxon>Hexapoda</taxon>
        <taxon>Insecta</taxon>
        <taxon>Pterygota</taxon>
        <taxon>Neoptera</taxon>
        <taxon>Endopterygota</taxon>
        <taxon>Diptera</taxon>
        <taxon>Brachycera</taxon>
        <taxon>Muscomorpha</taxon>
        <taxon>Ephydroidea</taxon>
        <taxon>Drosophilidae</taxon>
        <taxon>Scaptodrosophila</taxon>
    </lineage>
</organism>
<dbReference type="OrthoDB" id="7861463at2759"/>
<feature type="transmembrane region" description="Helical" evidence="1">
    <location>
        <begin position="81"/>
        <end position="101"/>
    </location>
</feature>
<evidence type="ECO:0000313" key="3">
    <source>
        <dbReference type="RefSeq" id="XP_030380327.1"/>
    </source>
</evidence>
<dbReference type="AlphaFoldDB" id="A0A6J2TZS3"/>
<feature type="transmembrane region" description="Helical" evidence="1">
    <location>
        <begin position="121"/>
        <end position="143"/>
    </location>
</feature>
<evidence type="ECO:0000256" key="1">
    <source>
        <dbReference type="SAM" id="Phobius"/>
    </source>
</evidence>
<name>A0A6J2TZS3_DROLE</name>
<reference evidence="3" key="1">
    <citation type="submission" date="2025-08" db="UniProtKB">
        <authorList>
            <consortium name="RefSeq"/>
        </authorList>
    </citation>
    <scope>IDENTIFICATION</scope>
    <source>
        <strain evidence="3">11010-0011.00</strain>
        <tissue evidence="3">Whole body</tissue>
    </source>
</reference>
<keyword evidence="1" id="KW-0472">Membrane</keyword>
<feature type="transmembrane region" description="Helical" evidence="1">
    <location>
        <begin position="47"/>
        <end position="69"/>
    </location>
</feature>
<dbReference type="GeneID" id="115628383"/>
<keyword evidence="1" id="KW-1133">Transmembrane helix</keyword>
<evidence type="ECO:0000313" key="2">
    <source>
        <dbReference type="Proteomes" id="UP000504634"/>
    </source>
</evidence>
<sequence>MSSGYCGKFFYCTLMLSVIVARPQVSVKTTLGVRHGTQLIVDFPNIGWYVFVSALATVLALLPTTKIPLACAGRQFRRRYYIYLVLPWVMTCCVKFADNLITQISALSHSLGSNYAQDIAIGIVIYCIIFGLAVEVMLHWYVLYQLQKDGIYTIVTTKLEDQ</sequence>
<protein>
    <submittedName>
        <fullName evidence="3">Uncharacterized protein LOC115628383</fullName>
    </submittedName>
</protein>
<keyword evidence="1" id="KW-0812">Transmembrane</keyword>
<proteinExistence type="predicted"/>
<gene>
    <name evidence="3" type="primary">LOC115628383</name>
</gene>
<accession>A0A6J2TZS3</accession>